<organism evidence="4">
    <name type="scientific">Corethrella appendiculata</name>
    <dbReference type="NCBI Taxonomy" id="1370023"/>
    <lineage>
        <taxon>Eukaryota</taxon>
        <taxon>Metazoa</taxon>
        <taxon>Ecdysozoa</taxon>
        <taxon>Arthropoda</taxon>
        <taxon>Hexapoda</taxon>
        <taxon>Insecta</taxon>
        <taxon>Pterygota</taxon>
        <taxon>Neoptera</taxon>
        <taxon>Endopterygota</taxon>
        <taxon>Diptera</taxon>
        <taxon>Nematocera</taxon>
        <taxon>Culicoidea</taxon>
        <taxon>Chaoboridae</taxon>
        <taxon>Corethrella</taxon>
    </lineage>
</organism>
<reference evidence="4" key="1">
    <citation type="journal article" date="2014" name="Insect Biochem. Mol. Biol.">
        <title>An insight into the sialome of the frog biting fly, Corethrella appendiculata.</title>
        <authorList>
            <person name="Ribeiro J.M.C."/>
            <person name="Chagas A.C."/>
            <person name="Pham V.M."/>
            <person name="Lounibos L.P."/>
            <person name="Calvo E."/>
        </authorList>
    </citation>
    <scope>NUCLEOTIDE SEQUENCE</scope>
    <source>
        <tissue evidence="4">Salivary glands</tissue>
    </source>
</reference>
<feature type="domain" description="RAVE complex protein Rav1 C-terminal" evidence="3">
    <location>
        <begin position="1344"/>
        <end position="1757"/>
    </location>
</feature>
<feature type="compositionally biased region" description="Acidic residues" evidence="2">
    <location>
        <begin position="2255"/>
        <end position="2271"/>
    </location>
</feature>
<dbReference type="FunFam" id="2.130.10.10:FF:001065">
    <property type="entry name" value="Dual oxidase maturation factor, putative"/>
    <property type="match status" value="1"/>
</dbReference>
<dbReference type="GO" id="GO:0007035">
    <property type="term" value="P:vacuolar acidification"/>
    <property type="evidence" value="ECO:0007669"/>
    <property type="project" value="TreeGrafter"/>
</dbReference>
<dbReference type="InterPro" id="IPR022033">
    <property type="entry name" value="Rav1p_C"/>
</dbReference>
<feature type="compositionally biased region" description="Basic and acidic residues" evidence="2">
    <location>
        <begin position="1697"/>
        <end position="1714"/>
    </location>
</feature>
<dbReference type="Pfam" id="PF12234">
    <property type="entry name" value="Rav1p_C"/>
    <property type="match status" value="2"/>
</dbReference>
<feature type="compositionally biased region" description="Polar residues" evidence="2">
    <location>
        <begin position="657"/>
        <end position="680"/>
    </location>
</feature>
<feature type="compositionally biased region" description="Basic and acidic residues" evidence="2">
    <location>
        <begin position="2244"/>
        <end position="2254"/>
    </location>
</feature>
<keyword evidence="1" id="KW-0853">WD repeat</keyword>
<feature type="compositionally biased region" description="Acidic residues" evidence="2">
    <location>
        <begin position="2789"/>
        <end position="2799"/>
    </location>
</feature>
<dbReference type="InterPro" id="IPR052208">
    <property type="entry name" value="DmX-like/RAVE_component"/>
</dbReference>
<dbReference type="PROSITE" id="PS50294">
    <property type="entry name" value="WD_REPEATS_REGION"/>
    <property type="match status" value="1"/>
</dbReference>
<name>W4VSF8_9DIPT</name>
<dbReference type="GO" id="GO:0043291">
    <property type="term" value="C:RAVE complex"/>
    <property type="evidence" value="ECO:0007669"/>
    <property type="project" value="TreeGrafter"/>
</dbReference>
<feature type="region of interest" description="Disordered" evidence="2">
    <location>
        <begin position="1691"/>
        <end position="1714"/>
    </location>
</feature>
<feature type="region of interest" description="Disordered" evidence="2">
    <location>
        <begin position="459"/>
        <end position="537"/>
    </location>
</feature>
<feature type="region of interest" description="Disordered" evidence="2">
    <location>
        <begin position="2767"/>
        <end position="2828"/>
    </location>
</feature>
<feature type="compositionally biased region" description="Polar residues" evidence="2">
    <location>
        <begin position="2207"/>
        <end position="2234"/>
    </location>
</feature>
<feature type="region of interest" description="Disordered" evidence="2">
    <location>
        <begin position="651"/>
        <end position="728"/>
    </location>
</feature>
<dbReference type="SMART" id="SM00320">
    <property type="entry name" value="WD40"/>
    <property type="match status" value="11"/>
</dbReference>
<accession>W4VSF8</accession>
<proteinExistence type="evidence at transcript level"/>
<dbReference type="PROSITE" id="PS50082">
    <property type="entry name" value="WD_REPEATS_2"/>
    <property type="match status" value="1"/>
</dbReference>
<dbReference type="EMBL" id="GANO01000032">
    <property type="protein sequence ID" value="JAB59839.1"/>
    <property type="molecule type" value="mRNA"/>
</dbReference>
<dbReference type="InterPro" id="IPR001680">
    <property type="entry name" value="WD40_rpt"/>
</dbReference>
<protein>
    <submittedName>
        <fullName evidence="4">Putative rave regulator of v-atpase assembly complex subunit rav1/dmx protein</fullName>
    </submittedName>
</protein>
<feature type="repeat" description="WD" evidence="1">
    <location>
        <begin position="3297"/>
        <end position="3338"/>
    </location>
</feature>
<dbReference type="PANTHER" id="PTHR13950">
    <property type="entry name" value="RABCONNECTIN-RELATED"/>
    <property type="match status" value="1"/>
</dbReference>
<feature type="compositionally biased region" description="Basic and acidic residues" evidence="2">
    <location>
        <begin position="470"/>
        <end position="479"/>
    </location>
</feature>
<evidence type="ECO:0000256" key="1">
    <source>
        <dbReference type="PROSITE-ProRule" id="PRU00221"/>
    </source>
</evidence>
<dbReference type="InterPro" id="IPR036322">
    <property type="entry name" value="WD40_repeat_dom_sf"/>
</dbReference>
<feature type="domain" description="RAVE complex protein Rav1 C-terminal" evidence="3">
    <location>
        <begin position="1789"/>
        <end position="2108"/>
    </location>
</feature>
<sequence length="3392" mass="376458">MNCHQILSGACNSGDRCFAVGSVEGIPFTAYAAGCNIVVLASTFERVQIIPGAIHNYIRISALDCSTDTGKIAAAYEDKVCIFEPTPLIHTEEASSHGLEYKWVQTGSLQASSHISSLSWNLEGTRLLTGGTVLQLWHERLSKQDEDEPAAVKFEIGGDRDPKTPTNEEESDITWDCVWKCHTAIPVHHMAFSPDGTLFATSGKSDRLVKIWYENKYILFPTKSFDQNQSQSIGGVGGQELSYGFVYVAHPRAVTHISWRKTSKYMPKGSVSNILVTSCLDNICRIYVETVLPDDGLVNMNQFDPLASQNPKFRTHRHKHRFMQRLKHMKTCFHIRRHVKHHGANGLNGMGAGFGGPGAASSFGNPPIPTLPSTYSVHDFHSYGYHGTGMTPGLHFHLAASINAETDIPLVPSMQTSDPSTQPNFILHWLNNKEMHFSLQAESILHEMTRKVIEKEDLHNLSGGNNSEGGHSDGAHDDADTTTMHPGAGDENNLAKKKLTKTKQSFSQDESNSDEHPYGNRSHSAGTGSHAGLQSHHSLSNTTSINSLITDTTVHVTDSLDMKIECLLRDWHHSPDLLFSIHPIDGSYLIWVVEWLDEYHPGSFRQAQVSFSTRIPSAFPLGDAMSMSTTVSLYNTCGNLSFRDMIVKGPKPLIAQGPSSQQQDANQQPSSDNENVTSLPSVIEENEMETDLQKTSEKTETQNRMKSNENQAAHEGGTGGQGDLLTAPPSPTISMVTKHANGTLNLWELTFADKSKFSQVLSIGHASRASGHRFRVNDITCHPVLPLLLTTSHHNIPEVPTVNTFSGSHRSKDICAPSGFCSELILWRVDAVGPLSKSGGVSELARINSPEISAFSNVAWIPTLLPSTTLGNLSNSPSACFVASDGESLRVYQAVIDARTLLAEISSSERRSRIMDSMVSLSTDCSSDNGVVIGQSPLHDKIKIVSQQSTARPGCIIQLNAIDDATHDWQNTQFLHVFQEQLITGERSDTDLLNIFEQDDGSKQQQHQQNIGLMENQMGAMVDLQRNAVFEEPFYIVVLERTVNGTTIHMWRIVIASQPTSMEEFNSSMMYVPDSNIVQDLDDNEMGQHRSSMAGINLPEAPKINLEQCPHVNITTTKVCTQELPLPDGVDVVHAAPAAGHLSSSSIYPACFAPYIIVTACSDSTVRFWKCKVNKNGDSDLNEYNYEWCEWEMIRKDQESTIDVHGQLLHISAAYSGRIACAYKYGKSFTRPTKSNDPESRYVNLCVAIYECESTGGSEWVLEDTIHLKNIHLQRLQVDPHLDLSYLYDNRTLQKKQRLNQVLQTFSHDDTRSTKNGDVTPDGLVKHGASLLAVPSFSTLQSLRKSITEHGNTCPLTQKHLVQLDWVSKEDGSHILTVAVGSKIMLFTPVSSDLAQSNMKAMKESQSTNRPLLRKASSLAQPHFKDEIRWMKLRQIELHTADNLPPLPMQISWVRDGIFVAGMDSEMHVYSQWKKENNSINHSEVNTEDLYDTRYLRDEDLRSLALESTQRRLGNVSSMPVLSRVSSQMFGGVAGGNDKKKKIQGAASTGQLNAMNEQPLVRDYMPDYGLFEASRIACPVLPQYHPKQLMELLNSGKIRWVKSILAHLVRCISGSYGIRGSGGDEESINKQIPEELTLDYAEITSIPPLPLWTLLAADKETVGSNNQQNEDVKDYNDLFDSNVADESLDDLLDEDNETNRHNTDRRSSLPEKHYLSHFGPRQGQLLSRLLTHTHLPGLSSLDQMHLLALADTVSTCNTDFAERFAIDAAKTAIAKENLTGVPNQESISTDSLDDCALRFLLAMKHYNYLLRCLPFVQRTSFQKQGVGTANIVWAFHSESEEELLNLIPSYAKGQIKWSHLKELGVGFWLRNNTLLRQCIEKLAKAAFQTNQDPMDAALYYIAMKKKSVVWGLYRSKRDEKMTSFFANNFNEDRWRKAALKNAFALLGKQRFDHAVAFFLLANALNDALEVCLTKLEDLQLALVITRLFEGEHDPTPPSFKKLLYEEVLGCDKNGDNQDLSRAHPDPFLRSMALWILKDYSGSLSTLLSNNIGYYHPLFDDERSALHPESTHSTNPNVFNFYVYLRTHPLLIRQHLASTAQEKKRAQVVLAGFSFGAEAPSSLTNKVNLTADKQIQLEDSITPLERQLYFTTAHAHFKAGCPALALEVLSKLPTKVIDHDLTSQVTSPNEKKECNLINTGIIDWNKTETNATTKQETSSSFDWGASPASQATSDQFDWGAPVSNQKEDDGFKITWDDEDGPGDDEDEDDDDKPLEIKCKKQDSQEQESEENASTSSGSLDIMAQQLKFIACLKILMEELSTLATGFEVDGGQLRYQLYVWLEREVEALKQLCNYSSSDSENVAIEDNQDAIERDTPILANKNPHEKPTLHEILIQEKQDFEAKVQRAARRKRWLKANETLLRTLLSYCSLHGASGGGLASVRMELVLLLQELQQEKTQQQLLSPLPFPTTLPLLSACIAGNKTVIADPIRYLQSHTHDMLQTVVDLRNPPHGLKAQFGNGVFVLRDLAVALSACIYQSLCDSDTFSVKQSTVSGEGCHSPGMETIAKLNASCQSTHLMANAAAHQRRRKYSTDEPLSVSTPPSKWPGVANLRALLAREKDEDTPRLNVLLCEAFCATYMSLFVYALTTCDCHILYRLAGQKFCDATWSTLFGGGVKKLLRKATSHVQAAQQVVQAQVQQESLESPVGEGGVWGAVTTSLTKQRVKLNMKLLGHFTGPQGASNMKEDKPTYREQFVSPDMSMVSYFLTKPIPTGEPNEEDYDSADSAVSDLDNDDDDEDVFNDPLNNDPKVSQTSAAIKKHRRENNEHSNPNSYSWCVLRLALIKVVQYQIQTFINIAGIEMQELPVCSPLVHGILRTLTIWQDLLKEELESRGPASLDYIPGCFVESDAKGPAIHKYRSLLEKSNTPFSPAIASAAPARRLWNYLVRLELVQDIFIRAVFGKKKSSSNSTDISGGISSTTNSVVDSGTIVPGENGVQQNANLPEPVRIIHKEQESISAFCLNMVNSGLISIATPREVQEMDISLLLESPNWMEDECEMDIMNLSKDIETLPASSFLVIQTAVDKHTNPNISNLQQFSTPASPQPGIAGQSGRGTSVVLKHKVDNIKRMTAHPLMPLYLTGAQDGSVQMWEWGHQQVVCTPRPPGTFAKVTRCRFSQHGNKFGIADGDGNLSLWQVGLASQSNRPFFTYQCHNKGITDFVFLGSCSLVATAGHSSESKNVAIWDTLLPLKKSLVASFNCHDQGASSVAYAPQHHLLISAGKKGDVCIFDVRQRILRHRFQAHENPIKCLAIDPNEEYFVTGSADGDIKVWGLSVHTALYSFMGEHARSSFFKHIGQGVTQIQVDQGGRLFSCGADGSMKVRQLPDREPIVQSLY</sequence>
<dbReference type="Gene3D" id="2.130.10.10">
    <property type="entry name" value="YVTN repeat-like/Quinoprotein amine dehydrogenase"/>
    <property type="match status" value="2"/>
</dbReference>
<feature type="compositionally biased region" description="Basic and acidic residues" evidence="2">
    <location>
        <begin position="691"/>
        <end position="707"/>
    </location>
</feature>
<dbReference type="PANTHER" id="PTHR13950:SF9">
    <property type="entry name" value="RABCONNECTIN-3A"/>
    <property type="match status" value="1"/>
</dbReference>
<feature type="compositionally biased region" description="Basic and acidic residues" evidence="2">
    <location>
        <begin position="2272"/>
        <end position="2282"/>
    </location>
</feature>
<dbReference type="Pfam" id="PF00400">
    <property type="entry name" value="WD40"/>
    <property type="match status" value="3"/>
</dbReference>
<dbReference type="SUPFAM" id="SSF50978">
    <property type="entry name" value="WD40 repeat-like"/>
    <property type="match status" value="2"/>
</dbReference>
<feature type="region of interest" description="Disordered" evidence="2">
    <location>
        <begin position="2207"/>
        <end position="2296"/>
    </location>
</feature>
<dbReference type="InterPro" id="IPR015943">
    <property type="entry name" value="WD40/YVTN_repeat-like_dom_sf"/>
</dbReference>
<evidence type="ECO:0000256" key="2">
    <source>
        <dbReference type="SAM" id="MobiDB-lite"/>
    </source>
</evidence>
<evidence type="ECO:0000313" key="4">
    <source>
        <dbReference type="EMBL" id="JAB59839.1"/>
    </source>
</evidence>
<evidence type="ECO:0000259" key="3">
    <source>
        <dbReference type="Pfam" id="PF12234"/>
    </source>
</evidence>